<dbReference type="PANTHER" id="PTHR43798:SF24">
    <property type="entry name" value="CIS-3-ALKYL-4-ALKYLOXETAN-2-ONE DECARBOXYLASE"/>
    <property type="match status" value="1"/>
</dbReference>
<evidence type="ECO:0000313" key="3">
    <source>
        <dbReference type="Proteomes" id="UP000662747"/>
    </source>
</evidence>
<dbReference type="PRINTS" id="PR00412">
    <property type="entry name" value="EPOXHYDRLASE"/>
</dbReference>
<name>A0ABX7NLT7_9BACT</name>
<protein>
    <submittedName>
        <fullName evidence="2">Haloalkane dehalogenase</fullName>
        <ecNumber evidence="2">3.8.1.5</ecNumber>
    </submittedName>
</protein>
<dbReference type="EC" id="3.8.1.5" evidence="2"/>
<dbReference type="InterPro" id="IPR000073">
    <property type="entry name" value="AB_hydrolase_1"/>
</dbReference>
<dbReference type="InterPro" id="IPR000639">
    <property type="entry name" value="Epox_hydrolase-like"/>
</dbReference>
<feature type="domain" description="AB hydrolase-1" evidence="1">
    <location>
        <begin position="24"/>
        <end position="267"/>
    </location>
</feature>
<dbReference type="Pfam" id="PF00561">
    <property type="entry name" value="Abhydrolase_1"/>
    <property type="match status" value="1"/>
</dbReference>
<dbReference type="EMBL" id="CP071090">
    <property type="protein sequence ID" value="QSQ19812.1"/>
    <property type="molecule type" value="Genomic_DNA"/>
</dbReference>
<dbReference type="PRINTS" id="PR00111">
    <property type="entry name" value="ABHYDROLASE"/>
</dbReference>
<keyword evidence="3" id="KW-1185">Reference proteome</keyword>
<dbReference type="SUPFAM" id="SSF53474">
    <property type="entry name" value="alpha/beta-Hydrolases"/>
    <property type="match status" value="1"/>
</dbReference>
<dbReference type="NCBIfam" id="NF002938">
    <property type="entry name" value="PRK03592.1"/>
    <property type="match status" value="1"/>
</dbReference>
<evidence type="ECO:0000313" key="2">
    <source>
        <dbReference type="EMBL" id="QSQ19812.1"/>
    </source>
</evidence>
<evidence type="ECO:0000259" key="1">
    <source>
        <dbReference type="Pfam" id="PF00561"/>
    </source>
</evidence>
<dbReference type="Gene3D" id="3.40.50.1820">
    <property type="entry name" value="alpha/beta hydrolase"/>
    <property type="match status" value="1"/>
</dbReference>
<keyword evidence="2" id="KW-0378">Hydrolase</keyword>
<dbReference type="InterPro" id="IPR050266">
    <property type="entry name" value="AB_hydrolase_sf"/>
</dbReference>
<gene>
    <name evidence="2" type="ORF">JY651_31585</name>
</gene>
<proteinExistence type="predicted"/>
<reference evidence="2 3" key="1">
    <citation type="submission" date="2021-02" db="EMBL/GenBank/DDBJ databases">
        <title>De Novo genome assembly of isolated myxobacteria.</title>
        <authorList>
            <person name="Stevens D.C."/>
        </authorList>
    </citation>
    <scope>NUCLEOTIDE SEQUENCE [LARGE SCALE GENOMIC DNA]</scope>
    <source>
        <strain evidence="3">SCPEA02</strain>
    </source>
</reference>
<dbReference type="Proteomes" id="UP000662747">
    <property type="component" value="Chromosome"/>
</dbReference>
<organism evidence="2 3">
    <name type="scientific">Pyxidicoccus parkwayensis</name>
    <dbReference type="NCBI Taxonomy" id="2813578"/>
    <lineage>
        <taxon>Bacteria</taxon>
        <taxon>Pseudomonadati</taxon>
        <taxon>Myxococcota</taxon>
        <taxon>Myxococcia</taxon>
        <taxon>Myxococcales</taxon>
        <taxon>Cystobacterineae</taxon>
        <taxon>Myxococcaceae</taxon>
        <taxon>Pyxidicoccus</taxon>
    </lineage>
</organism>
<dbReference type="PANTHER" id="PTHR43798">
    <property type="entry name" value="MONOACYLGLYCEROL LIPASE"/>
    <property type="match status" value="1"/>
</dbReference>
<dbReference type="GO" id="GO:0018786">
    <property type="term" value="F:haloalkane dehalogenase activity"/>
    <property type="evidence" value="ECO:0007669"/>
    <property type="project" value="UniProtKB-EC"/>
</dbReference>
<accession>A0ABX7NLT7</accession>
<dbReference type="RefSeq" id="WP_206721394.1">
    <property type="nucleotide sequence ID" value="NZ_CP071090.1"/>
</dbReference>
<sequence>MSSTHRIQVLDSHISYREAGTGSPIVFLHGNPTSSYVWRNVIPRLADRGRCLAPDLIGMGDSGKPDVPYRFEDHVRYLDAWFDALGLRDVVLVAYDWGGVLALDWARRHPDRVRGVVVFETFLRPMHWSDWPPQGEQFFRALRTPGVGETLVLEQNEFLARSLANGVQHGLAESDRAVYYAPYPDAASRRPVLQWPREIPIDGAPADVAAVIERYDAWLASPSAKPALLLTFGDTGLSAPKIVEWARGALPALEVVPLGRAGHHAPEDAPEEISRAVRSWLDRHAW</sequence>
<dbReference type="InterPro" id="IPR029058">
    <property type="entry name" value="AB_hydrolase_fold"/>
</dbReference>